<dbReference type="PANTHER" id="PTHR43304">
    <property type="entry name" value="PHYTOCHROME-LIKE PROTEIN CPH1"/>
    <property type="match status" value="1"/>
</dbReference>
<keyword evidence="5" id="KW-0418">Kinase</keyword>
<organism evidence="7 8">
    <name type="scientific">Bosea vaviloviae</name>
    <dbReference type="NCBI Taxonomy" id="1526658"/>
    <lineage>
        <taxon>Bacteria</taxon>
        <taxon>Pseudomonadati</taxon>
        <taxon>Pseudomonadota</taxon>
        <taxon>Alphaproteobacteria</taxon>
        <taxon>Hyphomicrobiales</taxon>
        <taxon>Boseaceae</taxon>
        <taxon>Bosea</taxon>
    </lineage>
</organism>
<name>A0A1D7TVQ2_9HYPH</name>
<dbReference type="InterPro" id="IPR013655">
    <property type="entry name" value="PAS_fold_3"/>
</dbReference>
<evidence type="ECO:0000256" key="4">
    <source>
        <dbReference type="ARBA" id="ARBA00022679"/>
    </source>
</evidence>
<protein>
    <recommendedName>
        <fullName evidence="2">histidine kinase</fullName>
        <ecNumber evidence="2">2.7.13.3</ecNumber>
    </recommendedName>
</protein>
<dbReference type="PANTHER" id="PTHR43304:SF1">
    <property type="entry name" value="PAC DOMAIN-CONTAINING PROTEIN"/>
    <property type="match status" value="1"/>
</dbReference>
<keyword evidence="3" id="KW-0597">Phosphoprotein</keyword>
<comment type="catalytic activity">
    <reaction evidence="1">
        <text>ATP + protein L-histidine = ADP + protein N-phospho-L-histidine.</text>
        <dbReference type="EC" id="2.7.13.3"/>
    </reaction>
</comment>
<dbReference type="KEGG" id="bvv:BHK69_00640"/>
<dbReference type="SUPFAM" id="SSF55785">
    <property type="entry name" value="PYP-like sensor domain (PAS domain)"/>
    <property type="match status" value="1"/>
</dbReference>
<dbReference type="GO" id="GO:0004673">
    <property type="term" value="F:protein histidine kinase activity"/>
    <property type="evidence" value="ECO:0007669"/>
    <property type="project" value="UniProtKB-EC"/>
</dbReference>
<evidence type="ECO:0000256" key="1">
    <source>
        <dbReference type="ARBA" id="ARBA00000085"/>
    </source>
</evidence>
<evidence type="ECO:0000256" key="5">
    <source>
        <dbReference type="ARBA" id="ARBA00022777"/>
    </source>
</evidence>
<dbReference type="STRING" id="1526658.BHK69_00640"/>
<sequence>MRRSKVPVRLRGDEVNMAAPAKRDPALIGPRRVLGSWLWKIEDGTLRASPAIARAFRVDPERAKLGLPLDDYIHAVHPDDREAFDIEVSKAVAVSGEFWAEYRVVAHDGSVRWLWDRGQCVVSKAGRPIEYMGVVIDITFGSHHDLDDAADHLMAAREIAAAARQNDLRFMIDMALLEVGRVAPHEQERLSSGSEH</sequence>
<accession>A0A1D7TVQ2</accession>
<dbReference type="Pfam" id="PF08447">
    <property type="entry name" value="PAS_3"/>
    <property type="match status" value="1"/>
</dbReference>
<dbReference type="SMART" id="SM00086">
    <property type="entry name" value="PAC"/>
    <property type="match status" value="1"/>
</dbReference>
<proteinExistence type="predicted"/>
<evidence type="ECO:0000256" key="2">
    <source>
        <dbReference type="ARBA" id="ARBA00012438"/>
    </source>
</evidence>
<dbReference type="Proteomes" id="UP000094969">
    <property type="component" value="Chromosome"/>
</dbReference>
<dbReference type="EC" id="2.7.13.3" evidence="2"/>
<feature type="domain" description="PAS fold-3" evidence="6">
    <location>
        <begin position="47"/>
        <end position="135"/>
    </location>
</feature>
<dbReference type="InterPro" id="IPR035965">
    <property type="entry name" value="PAS-like_dom_sf"/>
</dbReference>
<dbReference type="InterPro" id="IPR052162">
    <property type="entry name" value="Sensor_kinase/Photoreceptor"/>
</dbReference>
<dbReference type="Gene3D" id="3.30.450.20">
    <property type="entry name" value="PAS domain"/>
    <property type="match status" value="1"/>
</dbReference>
<evidence type="ECO:0000313" key="7">
    <source>
        <dbReference type="EMBL" id="AOO79199.1"/>
    </source>
</evidence>
<reference evidence="7 8" key="1">
    <citation type="journal article" date="2015" name="Antonie Van Leeuwenhoek">
        <title>Bosea vaviloviae sp. nov., a new species of slow-growing rhizobia isolated from nodules of the relict species Vavilovia formosa (Stev.) Fed.</title>
        <authorList>
            <person name="Safronova V.I."/>
            <person name="Kuznetsova I.G."/>
            <person name="Sazanova A.L."/>
            <person name="Kimeklis A.K."/>
            <person name="Belimov A.A."/>
            <person name="Andronov E.E."/>
            <person name="Pinaev A.G."/>
            <person name="Chizhevskaya E.P."/>
            <person name="Pukhaev A.R."/>
            <person name="Popov K.P."/>
            <person name="Willems A."/>
            <person name="Tikhonovich I.A."/>
        </authorList>
    </citation>
    <scope>NUCLEOTIDE SEQUENCE [LARGE SCALE GENOMIC DNA]</scope>
    <source>
        <strain evidence="7 8">Vaf18</strain>
    </source>
</reference>
<keyword evidence="4" id="KW-0808">Transferase</keyword>
<evidence type="ECO:0000313" key="8">
    <source>
        <dbReference type="Proteomes" id="UP000094969"/>
    </source>
</evidence>
<dbReference type="Gene3D" id="2.10.70.100">
    <property type="match status" value="1"/>
</dbReference>
<gene>
    <name evidence="7" type="ORF">BHK69_00640</name>
</gene>
<dbReference type="InterPro" id="IPR001610">
    <property type="entry name" value="PAC"/>
</dbReference>
<evidence type="ECO:0000256" key="3">
    <source>
        <dbReference type="ARBA" id="ARBA00022553"/>
    </source>
</evidence>
<keyword evidence="8" id="KW-1185">Reference proteome</keyword>
<dbReference type="InterPro" id="IPR000014">
    <property type="entry name" value="PAS"/>
</dbReference>
<dbReference type="EMBL" id="CP017147">
    <property type="protein sequence ID" value="AOO79199.1"/>
    <property type="molecule type" value="Genomic_DNA"/>
</dbReference>
<evidence type="ECO:0000259" key="6">
    <source>
        <dbReference type="Pfam" id="PF08447"/>
    </source>
</evidence>
<dbReference type="AlphaFoldDB" id="A0A1D7TVQ2"/>
<dbReference type="CDD" id="cd00130">
    <property type="entry name" value="PAS"/>
    <property type="match status" value="1"/>
</dbReference>